<keyword evidence="4" id="KW-0808">Transferase</keyword>
<organism evidence="9 10">
    <name type="scientific">Croceicoccus marinus</name>
    <dbReference type="NCBI Taxonomy" id="450378"/>
    <lineage>
        <taxon>Bacteria</taxon>
        <taxon>Pseudomonadati</taxon>
        <taxon>Pseudomonadota</taxon>
        <taxon>Alphaproteobacteria</taxon>
        <taxon>Sphingomonadales</taxon>
        <taxon>Erythrobacteraceae</taxon>
        <taxon>Croceicoccus</taxon>
    </lineage>
</organism>
<protein>
    <recommendedName>
        <fullName evidence="2">histidine kinase</fullName>
        <ecNumber evidence="2">2.7.13.3</ecNumber>
    </recommendedName>
</protein>
<evidence type="ECO:0000256" key="6">
    <source>
        <dbReference type="ARBA" id="ARBA00022777"/>
    </source>
</evidence>
<dbReference type="EC" id="2.7.13.3" evidence="2"/>
<dbReference type="SUPFAM" id="SSF55874">
    <property type="entry name" value="ATPase domain of HSP90 chaperone/DNA topoisomerase II/histidine kinase"/>
    <property type="match status" value="1"/>
</dbReference>
<dbReference type="Gene3D" id="3.30.565.10">
    <property type="entry name" value="Histidine kinase-like ATPase, C-terminal domain"/>
    <property type="match status" value="1"/>
</dbReference>
<keyword evidence="5" id="KW-0547">Nucleotide-binding</keyword>
<evidence type="ECO:0000256" key="1">
    <source>
        <dbReference type="ARBA" id="ARBA00000085"/>
    </source>
</evidence>
<evidence type="ECO:0000256" key="3">
    <source>
        <dbReference type="ARBA" id="ARBA00022553"/>
    </source>
</evidence>
<keyword evidence="6 9" id="KW-0418">Kinase</keyword>
<keyword evidence="7" id="KW-0067">ATP-binding</keyword>
<comment type="catalytic activity">
    <reaction evidence="1">
        <text>ATP + protein L-histidine = ADP + protein N-phospho-L-histidine.</text>
        <dbReference type="EC" id="2.7.13.3"/>
    </reaction>
</comment>
<keyword evidence="3" id="KW-0597">Phosphoprotein</keyword>
<dbReference type="GO" id="GO:0005524">
    <property type="term" value="F:ATP binding"/>
    <property type="evidence" value="ECO:0007669"/>
    <property type="project" value="UniProtKB-KW"/>
</dbReference>
<dbReference type="RefSeq" id="WP_185884992.1">
    <property type="nucleotide sequence ID" value="NZ_CP060052.1"/>
</dbReference>
<evidence type="ECO:0000256" key="5">
    <source>
        <dbReference type="ARBA" id="ARBA00022741"/>
    </source>
</evidence>
<proteinExistence type="predicted"/>
<accession>A0A7G6VW32</accession>
<dbReference type="PANTHER" id="PTHR41523:SF8">
    <property type="entry name" value="ETHYLENE RESPONSE SENSOR PROTEIN"/>
    <property type="match status" value="1"/>
</dbReference>
<name>A0A7G6VW32_9SPHN</name>
<dbReference type="PANTHER" id="PTHR41523">
    <property type="entry name" value="TWO-COMPONENT SYSTEM SENSOR PROTEIN"/>
    <property type="match status" value="1"/>
</dbReference>
<evidence type="ECO:0000313" key="10">
    <source>
        <dbReference type="Proteomes" id="UP000515297"/>
    </source>
</evidence>
<evidence type="ECO:0000313" key="9">
    <source>
        <dbReference type="EMBL" id="QNE05947.1"/>
    </source>
</evidence>
<dbReference type="InterPro" id="IPR036890">
    <property type="entry name" value="HATPase_C_sf"/>
</dbReference>
<reference evidence="9 10" key="1">
    <citation type="submission" date="2020-08" db="EMBL/GenBank/DDBJ databases">
        <authorList>
            <person name="Liu G."/>
            <person name="Sun C."/>
        </authorList>
    </citation>
    <scope>NUCLEOTIDE SEQUENCE [LARGE SCALE GENOMIC DNA]</scope>
    <source>
        <strain evidence="9 10">OT19</strain>
    </source>
</reference>
<dbReference type="AlphaFoldDB" id="A0A7G6VW32"/>
<evidence type="ECO:0000256" key="4">
    <source>
        <dbReference type="ARBA" id="ARBA00022679"/>
    </source>
</evidence>
<dbReference type="CDD" id="cd16936">
    <property type="entry name" value="HATPase_RsbW-like"/>
    <property type="match status" value="1"/>
</dbReference>
<gene>
    <name evidence="9" type="ORF">H4O24_04635</name>
</gene>
<dbReference type="GO" id="GO:0004673">
    <property type="term" value="F:protein histidine kinase activity"/>
    <property type="evidence" value="ECO:0007669"/>
    <property type="project" value="UniProtKB-EC"/>
</dbReference>
<evidence type="ECO:0000256" key="2">
    <source>
        <dbReference type="ARBA" id="ARBA00012438"/>
    </source>
</evidence>
<dbReference type="Pfam" id="PF13581">
    <property type="entry name" value="HATPase_c_2"/>
    <property type="match status" value="1"/>
</dbReference>
<dbReference type="EMBL" id="CP060052">
    <property type="protein sequence ID" value="QNE05947.1"/>
    <property type="molecule type" value="Genomic_DNA"/>
</dbReference>
<dbReference type="Proteomes" id="UP000515297">
    <property type="component" value="Chromosome"/>
</dbReference>
<dbReference type="InterPro" id="IPR003594">
    <property type="entry name" value="HATPase_dom"/>
</dbReference>
<feature type="domain" description="Histidine kinase/HSP90-like ATPase" evidence="8">
    <location>
        <begin position="126"/>
        <end position="201"/>
    </location>
</feature>
<evidence type="ECO:0000259" key="8">
    <source>
        <dbReference type="Pfam" id="PF13581"/>
    </source>
</evidence>
<evidence type="ECO:0000256" key="7">
    <source>
        <dbReference type="ARBA" id="ARBA00022840"/>
    </source>
</evidence>
<sequence length="243" mass="25912">MDDGAAKIACDIQGSSEAIELRILQLFAPSQQSPLVAPFLDDDERQSLWRTDALHRARNLAQMAASLANVASNPSREWFGDGATREIEALSSLFARLAQDDSDPCDVDCSAMLADVVDGLAGIFGQARHIVCEVNVEPISLSQEKRRALVLIASELIINTLKYAFPSGQGGRICLVFGQNQGRVRLDVRDNGIGHVAHPSTGGGEGSALIRRLGSILDAEFQTTDGLEARGWGVVVSMPAASA</sequence>